<dbReference type="STRING" id="1423806.FD15_GL001528"/>
<evidence type="ECO:0000313" key="1">
    <source>
        <dbReference type="EMBL" id="KRN06326.1"/>
    </source>
</evidence>
<dbReference type="EMBL" id="AYZF01000013">
    <property type="protein sequence ID" value="KRN06326.1"/>
    <property type="molecule type" value="Genomic_DNA"/>
</dbReference>
<protein>
    <submittedName>
        <fullName evidence="1">Uncharacterized protein</fullName>
    </submittedName>
</protein>
<dbReference type="Proteomes" id="UP000050961">
    <property type="component" value="Unassembled WGS sequence"/>
</dbReference>
<comment type="caution">
    <text evidence="1">The sequence shown here is derived from an EMBL/GenBank/DDBJ whole genome shotgun (WGS) entry which is preliminary data.</text>
</comment>
<dbReference type="AlphaFoldDB" id="A0A0R2DS20"/>
<gene>
    <name evidence="1" type="ORF">FD15_GL001528</name>
</gene>
<organism evidence="1 2">
    <name type="scientific">Liquorilactobacillus sucicola DSM 21376 = JCM 15457</name>
    <dbReference type="NCBI Taxonomy" id="1423806"/>
    <lineage>
        <taxon>Bacteria</taxon>
        <taxon>Bacillati</taxon>
        <taxon>Bacillota</taxon>
        <taxon>Bacilli</taxon>
        <taxon>Lactobacillales</taxon>
        <taxon>Lactobacillaceae</taxon>
        <taxon>Liquorilactobacillus</taxon>
    </lineage>
</organism>
<dbReference type="PATRIC" id="fig|1423806.3.peg.1548"/>
<dbReference type="eggNOG" id="COG3307">
    <property type="taxonomic scope" value="Bacteria"/>
</dbReference>
<accession>A0A0R2DS20</accession>
<name>A0A0R2DS20_9LACO</name>
<evidence type="ECO:0000313" key="2">
    <source>
        <dbReference type="Proteomes" id="UP000050961"/>
    </source>
</evidence>
<keyword evidence="2" id="KW-1185">Reference proteome</keyword>
<reference evidence="1 2" key="1">
    <citation type="journal article" date="2015" name="Genome Announc.">
        <title>Expanding the biotechnology potential of lactobacilli through comparative genomics of 213 strains and associated genera.</title>
        <authorList>
            <person name="Sun Z."/>
            <person name="Harris H.M."/>
            <person name="McCann A."/>
            <person name="Guo C."/>
            <person name="Argimon S."/>
            <person name="Zhang W."/>
            <person name="Yang X."/>
            <person name="Jeffery I.B."/>
            <person name="Cooney J.C."/>
            <person name="Kagawa T.F."/>
            <person name="Liu W."/>
            <person name="Song Y."/>
            <person name="Salvetti E."/>
            <person name="Wrobel A."/>
            <person name="Rasinkangas P."/>
            <person name="Parkhill J."/>
            <person name="Rea M.C."/>
            <person name="O'Sullivan O."/>
            <person name="Ritari J."/>
            <person name="Douillard F.P."/>
            <person name="Paul Ross R."/>
            <person name="Yang R."/>
            <person name="Briner A.E."/>
            <person name="Felis G.E."/>
            <person name="de Vos W.M."/>
            <person name="Barrangou R."/>
            <person name="Klaenhammer T.R."/>
            <person name="Caufield P.W."/>
            <person name="Cui Y."/>
            <person name="Zhang H."/>
            <person name="O'Toole P.W."/>
        </authorList>
    </citation>
    <scope>NUCLEOTIDE SEQUENCE [LARGE SCALE GENOMIC DNA]</scope>
    <source>
        <strain evidence="1 2">DSM 21376</strain>
    </source>
</reference>
<proteinExistence type="predicted"/>
<dbReference type="Pfam" id="PF14305">
    <property type="entry name" value="ATPgrasp_TupA"/>
    <property type="match status" value="1"/>
</dbReference>
<dbReference type="InterPro" id="IPR029465">
    <property type="entry name" value="ATPgrasp_TupA"/>
</dbReference>
<sequence length="291" mass="34617">MVSLLKYHLYQKSLQLLTIINPKWNVEVSYRHTMKSKINLKNPQTFNEKICWLKLYDYPKNKLVIRCTDKVEARDYIREKGLEGLLNEIYQVCDDPENIEFNKLPAEYVVKWGHDYGSTIICNSTTNTEKVKQKLKRLKHRKFYLNSAEMHYSKIKPKVIVEKLLKDTTQPELYDYKVFCYNGVPRFIMVCLGRQENNTKFYFFDTQWTFLRLNNDGKEAPKNFNIPKPVCFEEMLKDARKLSEDFKFVRVDFYIVNDKLVFSELTFSHAAGMDRDIRGSFDLLLGKYLTL</sequence>